<feature type="region of interest" description="Disordered" evidence="1">
    <location>
        <begin position="178"/>
        <end position="212"/>
    </location>
</feature>
<name>A0AAV5K7L9_9ROSI</name>
<evidence type="ECO:0000313" key="4">
    <source>
        <dbReference type="Proteomes" id="UP001054252"/>
    </source>
</evidence>
<gene>
    <name evidence="3" type="ORF">SLEP1_g30984</name>
</gene>
<organism evidence="3 4">
    <name type="scientific">Rubroshorea leprosula</name>
    <dbReference type="NCBI Taxonomy" id="152421"/>
    <lineage>
        <taxon>Eukaryota</taxon>
        <taxon>Viridiplantae</taxon>
        <taxon>Streptophyta</taxon>
        <taxon>Embryophyta</taxon>
        <taxon>Tracheophyta</taxon>
        <taxon>Spermatophyta</taxon>
        <taxon>Magnoliopsida</taxon>
        <taxon>eudicotyledons</taxon>
        <taxon>Gunneridae</taxon>
        <taxon>Pentapetalae</taxon>
        <taxon>rosids</taxon>
        <taxon>malvids</taxon>
        <taxon>Malvales</taxon>
        <taxon>Dipterocarpaceae</taxon>
        <taxon>Rubroshorea</taxon>
    </lineage>
</organism>
<evidence type="ECO:0000313" key="3">
    <source>
        <dbReference type="EMBL" id="GKV20941.1"/>
    </source>
</evidence>
<dbReference type="InterPro" id="IPR014729">
    <property type="entry name" value="Rossmann-like_a/b/a_fold"/>
</dbReference>
<dbReference type="PANTHER" id="PTHR47987">
    <property type="entry name" value="OS08G0249100 PROTEIN"/>
    <property type="match status" value="1"/>
</dbReference>
<dbReference type="PANTHER" id="PTHR47987:SF11">
    <property type="entry name" value="RECEPTOR-LIKE CYTOSOLIC SERINE_THREONINE-PROTEIN KINASE RBK1 ISOFORM X1"/>
    <property type="match status" value="1"/>
</dbReference>
<dbReference type="InterPro" id="IPR046958">
    <property type="entry name" value="RBK1/2/STUNTED"/>
</dbReference>
<dbReference type="GO" id="GO:0005524">
    <property type="term" value="F:ATP binding"/>
    <property type="evidence" value="ECO:0007669"/>
    <property type="project" value="InterPro"/>
</dbReference>
<dbReference type="AlphaFoldDB" id="A0AAV5K7L9"/>
<dbReference type="InterPro" id="IPR011009">
    <property type="entry name" value="Kinase-like_dom_sf"/>
</dbReference>
<dbReference type="SUPFAM" id="SSF52402">
    <property type="entry name" value="Adenine nucleotide alpha hydrolases-like"/>
    <property type="match status" value="1"/>
</dbReference>
<feature type="domain" description="Protein kinase" evidence="2">
    <location>
        <begin position="342"/>
        <end position="620"/>
    </location>
</feature>
<dbReference type="Gene3D" id="1.10.510.10">
    <property type="entry name" value="Transferase(Phosphotransferase) domain 1"/>
    <property type="match status" value="1"/>
</dbReference>
<accession>A0AAV5K7L9</accession>
<feature type="compositionally biased region" description="Polar residues" evidence="1">
    <location>
        <begin position="660"/>
        <end position="673"/>
    </location>
</feature>
<dbReference type="Gene3D" id="3.30.200.20">
    <property type="entry name" value="Phosphorylase Kinase, domain 1"/>
    <property type="match status" value="1"/>
</dbReference>
<evidence type="ECO:0000259" key="2">
    <source>
        <dbReference type="PROSITE" id="PS50011"/>
    </source>
</evidence>
<comment type="caution">
    <text evidence="3">The sequence shown here is derived from an EMBL/GenBank/DDBJ whole genome shotgun (WGS) entry which is preliminary data.</text>
</comment>
<dbReference type="Pfam" id="PF00069">
    <property type="entry name" value="Pkinase"/>
    <property type="match status" value="1"/>
</dbReference>
<sequence>MFSEEEETRAGEKKNVVVGIRLDNQSRDLLSWALVKVAEPGDCVIAVHVTRGSGNALREKMLFEGYLEVYEGLCSVKKVALMSQIFKGSSARKILVREAKNFAAVALVVGVSKQSSLGGWTSTAKYCAKRLPPTTNILAIHNGKMVFRSCNNIQQPGLKGDPKPSLVLPEKPTFKECQSEFGDSEAGTEACSSEGVQSSRDESRHGSEDSKDEILSVINEEKGVSSWQNSPCSGDILEHRPGWPLLRRHVSAIPQASDARNMSVVQWVMNLPSRSMYQISRCSTIEEAKMEREGSEEPVESNRTRLSVPCELQRSLEMLLETKSSDCKWFDYEILKAATSQFSSENLIGKGGCNRVYKGILPEGKPIAIKILKSSKAWKDFANEVDVISSLKHRHIMPLIGLCIEDNDLLSVYDFSSKGSLEENLRAKDKQALSWEVRYNIAVGIAEALNYLHNECSQPVIHRDVKSSNILLSDDFEPQLSDFGLAIWGPTTSSFLTRDDVLGTFGYLAPEYFMYGKVSDKIDVYAFGVVLLELLSGKGPIGSETPKGQESLVLWAKPIIESGNIKGILDADLDKNINELQIQRMVLAANLCLSQSSRLRPKISEILKLLRGDQDVEKWINLPNENTENQDDENDDEVYPNSSKELHLGLALLDVDDDSTSFSSMGQSTNLSNEEYLKERWSRSSSFD</sequence>
<dbReference type="CDD" id="cd00293">
    <property type="entry name" value="USP-like"/>
    <property type="match status" value="1"/>
</dbReference>
<dbReference type="EMBL" id="BPVZ01000056">
    <property type="protein sequence ID" value="GKV20941.1"/>
    <property type="molecule type" value="Genomic_DNA"/>
</dbReference>
<reference evidence="3 4" key="1">
    <citation type="journal article" date="2021" name="Commun. Biol.">
        <title>The genome of Shorea leprosula (Dipterocarpaceae) highlights the ecological relevance of drought in aseasonal tropical rainforests.</title>
        <authorList>
            <person name="Ng K.K.S."/>
            <person name="Kobayashi M.J."/>
            <person name="Fawcett J.A."/>
            <person name="Hatakeyama M."/>
            <person name="Paape T."/>
            <person name="Ng C.H."/>
            <person name="Ang C.C."/>
            <person name="Tnah L.H."/>
            <person name="Lee C.T."/>
            <person name="Nishiyama T."/>
            <person name="Sese J."/>
            <person name="O'Brien M.J."/>
            <person name="Copetti D."/>
            <person name="Mohd Noor M.I."/>
            <person name="Ong R.C."/>
            <person name="Putra M."/>
            <person name="Sireger I.Z."/>
            <person name="Indrioko S."/>
            <person name="Kosugi Y."/>
            <person name="Izuno A."/>
            <person name="Isagi Y."/>
            <person name="Lee S.L."/>
            <person name="Shimizu K.K."/>
        </authorList>
    </citation>
    <scope>NUCLEOTIDE SEQUENCE [LARGE SCALE GENOMIC DNA]</scope>
    <source>
        <strain evidence="3">214</strain>
    </source>
</reference>
<feature type="compositionally biased region" description="Basic and acidic residues" evidence="1">
    <location>
        <begin position="199"/>
        <end position="212"/>
    </location>
</feature>
<dbReference type="Gene3D" id="3.40.50.620">
    <property type="entry name" value="HUPs"/>
    <property type="match status" value="1"/>
</dbReference>
<dbReference type="SMART" id="SM00220">
    <property type="entry name" value="S_TKc"/>
    <property type="match status" value="1"/>
</dbReference>
<dbReference type="InterPro" id="IPR000719">
    <property type="entry name" value="Prot_kinase_dom"/>
</dbReference>
<evidence type="ECO:0000256" key="1">
    <source>
        <dbReference type="SAM" id="MobiDB-lite"/>
    </source>
</evidence>
<dbReference type="PROSITE" id="PS00108">
    <property type="entry name" value="PROTEIN_KINASE_ST"/>
    <property type="match status" value="1"/>
</dbReference>
<proteinExistence type="predicted"/>
<protein>
    <recommendedName>
        <fullName evidence="2">Protein kinase domain-containing protein</fullName>
    </recommendedName>
</protein>
<keyword evidence="4" id="KW-1185">Reference proteome</keyword>
<dbReference type="FunFam" id="3.30.200.20:FF:000268">
    <property type="entry name" value="probable receptor-like serine/threonine-protein kinase At5g57670"/>
    <property type="match status" value="1"/>
</dbReference>
<dbReference type="PROSITE" id="PS50011">
    <property type="entry name" value="PROTEIN_KINASE_DOM"/>
    <property type="match status" value="1"/>
</dbReference>
<dbReference type="FunFam" id="1.10.510.10:FF:000284">
    <property type="entry name" value="Putative receptor-like serine/threonine-protein kinase"/>
    <property type="match status" value="1"/>
</dbReference>
<dbReference type="Proteomes" id="UP001054252">
    <property type="component" value="Unassembled WGS sequence"/>
</dbReference>
<dbReference type="InterPro" id="IPR008271">
    <property type="entry name" value="Ser/Thr_kinase_AS"/>
</dbReference>
<dbReference type="SUPFAM" id="SSF56112">
    <property type="entry name" value="Protein kinase-like (PK-like)"/>
    <property type="match status" value="1"/>
</dbReference>
<dbReference type="GO" id="GO:0004672">
    <property type="term" value="F:protein kinase activity"/>
    <property type="evidence" value="ECO:0007669"/>
    <property type="project" value="InterPro"/>
</dbReference>
<feature type="region of interest" description="Disordered" evidence="1">
    <location>
        <begin position="660"/>
        <end position="688"/>
    </location>
</feature>